<dbReference type="EMBL" id="PIPX01000001">
    <property type="protein sequence ID" value="RUO56660.1"/>
    <property type="molecule type" value="Genomic_DNA"/>
</dbReference>
<keyword evidence="1" id="KW-0732">Signal</keyword>
<comment type="caution">
    <text evidence="3">The sequence shown here is derived from an EMBL/GenBank/DDBJ whole genome shotgun (WGS) entry which is preliminary data.</text>
</comment>
<keyword evidence="4" id="KW-1185">Reference proteome</keyword>
<dbReference type="OrthoDB" id="6196903at2"/>
<dbReference type="InterPro" id="IPR032710">
    <property type="entry name" value="NTF2-like_dom_sf"/>
</dbReference>
<feature type="chain" id="PRO_5019235383" description="DUF4440 domain-containing protein" evidence="1">
    <location>
        <begin position="24"/>
        <end position="144"/>
    </location>
</feature>
<feature type="domain" description="DUF4440" evidence="2">
    <location>
        <begin position="30"/>
        <end position="137"/>
    </location>
</feature>
<dbReference type="Proteomes" id="UP000287649">
    <property type="component" value="Unassembled WGS sequence"/>
</dbReference>
<dbReference type="RefSeq" id="WP_126772081.1">
    <property type="nucleotide sequence ID" value="NZ_JANQBU010000001.1"/>
</dbReference>
<gene>
    <name evidence="3" type="ORF">CWI70_07995</name>
</gene>
<dbReference type="Pfam" id="PF14534">
    <property type="entry name" value="DUF4440"/>
    <property type="match status" value="1"/>
</dbReference>
<feature type="signal peptide" evidence="1">
    <location>
        <begin position="1"/>
        <end position="23"/>
    </location>
</feature>
<dbReference type="Gene3D" id="3.10.450.50">
    <property type="match status" value="1"/>
</dbReference>
<name>A0A432Y6Q3_9GAMM</name>
<accession>A0A432Y6Q3</accession>
<evidence type="ECO:0000313" key="3">
    <source>
        <dbReference type="EMBL" id="RUO56660.1"/>
    </source>
</evidence>
<dbReference type="InterPro" id="IPR027843">
    <property type="entry name" value="DUF4440"/>
</dbReference>
<evidence type="ECO:0000256" key="1">
    <source>
        <dbReference type="SAM" id="SignalP"/>
    </source>
</evidence>
<dbReference type="AlphaFoldDB" id="A0A432Y6Q3"/>
<proteinExistence type="predicted"/>
<organism evidence="3 4">
    <name type="scientific">Pseudidiomarina homiensis</name>
    <dbReference type="NCBI Taxonomy" id="364198"/>
    <lineage>
        <taxon>Bacteria</taxon>
        <taxon>Pseudomonadati</taxon>
        <taxon>Pseudomonadota</taxon>
        <taxon>Gammaproteobacteria</taxon>
        <taxon>Alteromonadales</taxon>
        <taxon>Idiomarinaceae</taxon>
        <taxon>Pseudidiomarina</taxon>
    </lineage>
</organism>
<protein>
    <recommendedName>
        <fullName evidence="2">DUF4440 domain-containing protein</fullName>
    </recommendedName>
</protein>
<sequence>MNTRRGLIGALMLFIAIPMSATAQQDPSEAVDQFRAALAAGKVDVISDILAKDVLIFEGSGVERSLAEYRSHHLPSDIKFSQHVTFELLERETRNAGEIAVVTSRYKVSGTYNEKTIDLTMNETVTAKKLDSLNWQIILIHWSN</sequence>
<dbReference type="SUPFAM" id="SSF54427">
    <property type="entry name" value="NTF2-like"/>
    <property type="match status" value="1"/>
</dbReference>
<evidence type="ECO:0000259" key="2">
    <source>
        <dbReference type="Pfam" id="PF14534"/>
    </source>
</evidence>
<evidence type="ECO:0000313" key="4">
    <source>
        <dbReference type="Proteomes" id="UP000287649"/>
    </source>
</evidence>
<reference evidence="4" key="1">
    <citation type="journal article" date="2018" name="Front. Microbiol.">
        <title>Genome-Based Analysis Reveals the Taxonomy and Diversity of the Family Idiomarinaceae.</title>
        <authorList>
            <person name="Liu Y."/>
            <person name="Lai Q."/>
            <person name="Shao Z."/>
        </authorList>
    </citation>
    <scope>NUCLEOTIDE SEQUENCE [LARGE SCALE GENOMIC DNA]</scope>
    <source>
        <strain evidence="4">PO-M2</strain>
    </source>
</reference>